<feature type="compositionally biased region" description="Low complexity" evidence="1">
    <location>
        <begin position="170"/>
        <end position="188"/>
    </location>
</feature>
<feature type="compositionally biased region" description="Basic and acidic residues" evidence="1">
    <location>
        <begin position="32"/>
        <end position="49"/>
    </location>
</feature>
<proteinExistence type="predicted"/>
<name>A0A914XHP2_9BILA</name>
<dbReference type="CDD" id="cd16018">
    <property type="entry name" value="Enpp"/>
    <property type="match status" value="1"/>
</dbReference>
<evidence type="ECO:0000313" key="2">
    <source>
        <dbReference type="Proteomes" id="UP000887566"/>
    </source>
</evidence>
<evidence type="ECO:0000256" key="1">
    <source>
        <dbReference type="SAM" id="MobiDB-lite"/>
    </source>
</evidence>
<feature type="region of interest" description="Disordered" evidence="1">
    <location>
        <begin position="168"/>
        <end position="194"/>
    </location>
</feature>
<evidence type="ECO:0000313" key="3">
    <source>
        <dbReference type="WBParaSite" id="PSAMB.scaffold838size40536.g9115.t1"/>
    </source>
</evidence>
<protein>
    <submittedName>
        <fullName evidence="3">Ectonucleotide pyrophosphatase/phosphodiesterase family member 6</fullName>
    </submittedName>
</protein>
<dbReference type="PANTHER" id="PTHR10151">
    <property type="entry name" value="ECTONUCLEOTIDE PYROPHOSPHATASE/PHOSPHODIESTERASE"/>
    <property type="match status" value="1"/>
</dbReference>
<reference evidence="3" key="1">
    <citation type="submission" date="2022-11" db="UniProtKB">
        <authorList>
            <consortium name="WormBaseParasite"/>
        </authorList>
    </citation>
    <scope>IDENTIFICATION</scope>
</reference>
<feature type="region of interest" description="Disordered" evidence="1">
    <location>
        <begin position="14"/>
        <end position="60"/>
    </location>
</feature>
<dbReference type="Pfam" id="PF01663">
    <property type="entry name" value="Phosphodiest"/>
    <property type="match status" value="1"/>
</dbReference>
<dbReference type="AlphaFoldDB" id="A0A914XHP2"/>
<sequence>MAYVFIRPTGIGQRVESDRGRPASVRATARAQNDKRAVTAAERIEEESRPPPPPWPRPASLAQHLTTSRVTLRRRSPFARRPALHVREFAAAPIVSATSAARVRVSERFSQPLVPAGARLRFLLLWECAAEGRRAKAKTNRSSHWARRSVVPRRETNADACERPAIDARSVVSSSVSPPTASSQSSPPKMSQRREPLCSLSTSCRLLVFLLFSLAMVANSRAAEALGQNVILLMIDGFANKFLNTTGPLNGFERMAEHGVQAEYLKPSFPSLSFPNWQSLATGLYVENHGFTGNFMYDPASDMKFLIGIGPNDTDQLWWNQSEPLWYIAGKGNVNVHCYWWGGCHVPHKDVVVQVPPPRVLNFSNEFQTDALANYFDDIVKMIRIYEPYRRQLVMAYFASVDIQGHYYGPSSPETVDQVRKANDLVNALQDKLEKADLFDSTNLIVLSDHGQIDLDRDEKYYIDECLSDHSKIVAVVDCYASMLVIAKPEYVDEVGSILISVDIGPIYFELNTCDQWAQNEYEDDEGAAPPVKAYRVNKLPERFHFKNARFLPAIVLLARPGASVLT</sequence>
<dbReference type="Gene3D" id="3.30.1360.180">
    <property type="match status" value="1"/>
</dbReference>
<dbReference type="Proteomes" id="UP000887566">
    <property type="component" value="Unplaced"/>
</dbReference>
<dbReference type="InterPro" id="IPR017850">
    <property type="entry name" value="Alkaline_phosphatase_core_sf"/>
</dbReference>
<dbReference type="SUPFAM" id="SSF53649">
    <property type="entry name" value="Alkaline phosphatase-like"/>
    <property type="match status" value="1"/>
</dbReference>
<dbReference type="WBParaSite" id="PSAMB.scaffold838size40536.g9115.t1">
    <property type="protein sequence ID" value="PSAMB.scaffold838size40536.g9115.t1"/>
    <property type="gene ID" value="PSAMB.scaffold838size40536.g9115"/>
</dbReference>
<dbReference type="PANTHER" id="PTHR10151:SF111">
    <property type="entry name" value="CHOLINE-SPECIFIC GLYCEROPHOSPHODIESTER PHOSPHODIESTERASE"/>
    <property type="match status" value="1"/>
</dbReference>
<organism evidence="2 3">
    <name type="scientific">Plectus sambesii</name>
    <dbReference type="NCBI Taxonomy" id="2011161"/>
    <lineage>
        <taxon>Eukaryota</taxon>
        <taxon>Metazoa</taxon>
        <taxon>Ecdysozoa</taxon>
        <taxon>Nematoda</taxon>
        <taxon>Chromadorea</taxon>
        <taxon>Plectida</taxon>
        <taxon>Plectina</taxon>
        <taxon>Plectoidea</taxon>
        <taxon>Plectidae</taxon>
        <taxon>Plectus</taxon>
    </lineage>
</organism>
<keyword evidence="2" id="KW-1185">Reference proteome</keyword>
<accession>A0A914XHP2</accession>
<dbReference type="Gene3D" id="3.40.720.10">
    <property type="entry name" value="Alkaline Phosphatase, subunit A"/>
    <property type="match status" value="1"/>
</dbReference>
<dbReference type="InterPro" id="IPR002591">
    <property type="entry name" value="Phosphodiest/P_Trfase"/>
</dbReference>